<organism evidence="2 3">
    <name type="scientific">Eschrichtius robustus</name>
    <name type="common">California gray whale</name>
    <name type="synonym">Eschrichtius gibbosus</name>
    <dbReference type="NCBI Taxonomy" id="9764"/>
    <lineage>
        <taxon>Eukaryota</taxon>
        <taxon>Metazoa</taxon>
        <taxon>Chordata</taxon>
        <taxon>Craniata</taxon>
        <taxon>Vertebrata</taxon>
        <taxon>Euteleostomi</taxon>
        <taxon>Mammalia</taxon>
        <taxon>Eutheria</taxon>
        <taxon>Laurasiatheria</taxon>
        <taxon>Artiodactyla</taxon>
        <taxon>Whippomorpha</taxon>
        <taxon>Cetacea</taxon>
        <taxon>Mysticeti</taxon>
        <taxon>Eschrichtiidae</taxon>
        <taxon>Eschrichtius</taxon>
    </lineage>
</organism>
<sequence>MKHRPLPKAVVVADGSLAPAGTDPDHFPLGSEILVASSSDTQARGAFPEQGPPSPQAPPPPTCLPVS</sequence>
<evidence type="ECO:0000313" key="2">
    <source>
        <dbReference type="EMBL" id="KAJ8796125.1"/>
    </source>
</evidence>
<dbReference type="EMBL" id="JAIQCJ010000524">
    <property type="protein sequence ID" value="KAJ8796125.1"/>
    <property type="molecule type" value="Genomic_DNA"/>
</dbReference>
<evidence type="ECO:0000313" key="3">
    <source>
        <dbReference type="Proteomes" id="UP001159641"/>
    </source>
</evidence>
<dbReference type="AlphaFoldDB" id="A0AB34HYR0"/>
<comment type="caution">
    <text evidence="2">The sequence shown here is derived from an EMBL/GenBank/DDBJ whole genome shotgun (WGS) entry which is preliminary data.</text>
</comment>
<protein>
    <submittedName>
        <fullName evidence="2">Uncharacterized protein</fullName>
    </submittedName>
</protein>
<proteinExistence type="predicted"/>
<accession>A0AB34HYR0</accession>
<gene>
    <name evidence="2" type="ORF">J1605_002254</name>
</gene>
<feature type="region of interest" description="Disordered" evidence="1">
    <location>
        <begin position="16"/>
        <end position="67"/>
    </location>
</feature>
<name>A0AB34HYR0_ESCRO</name>
<dbReference type="Proteomes" id="UP001159641">
    <property type="component" value="Unassembled WGS sequence"/>
</dbReference>
<evidence type="ECO:0000256" key="1">
    <source>
        <dbReference type="SAM" id="MobiDB-lite"/>
    </source>
</evidence>
<keyword evidence="3" id="KW-1185">Reference proteome</keyword>
<reference evidence="2 3" key="1">
    <citation type="submission" date="2022-11" db="EMBL/GenBank/DDBJ databases">
        <title>Whole genome sequence of Eschrichtius robustus ER-17-0199.</title>
        <authorList>
            <person name="Bruniche-Olsen A."/>
            <person name="Black A.N."/>
            <person name="Fields C.J."/>
            <person name="Walden K."/>
            <person name="Dewoody J.A."/>
        </authorList>
    </citation>
    <scope>NUCLEOTIDE SEQUENCE [LARGE SCALE GENOMIC DNA]</scope>
    <source>
        <strain evidence="2">ER-17-0199</strain>
        <tissue evidence="2">Blubber</tissue>
    </source>
</reference>
<feature type="compositionally biased region" description="Pro residues" evidence="1">
    <location>
        <begin position="50"/>
        <end position="67"/>
    </location>
</feature>